<name>A0A6S6SLE7_9BACT</name>
<gene>
    <name evidence="2" type="ORF">HELGO_WM12903</name>
</gene>
<protein>
    <recommendedName>
        <fullName evidence="1">Secretion system C-terminal sorting domain-containing protein</fullName>
    </recommendedName>
</protein>
<dbReference type="SUPFAM" id="SSF50998">
    <property type="entry name" value="Quinoprotein alcohol dehydrogenase-like"/>
    <property type="match status" value="2"/>
</dbReference>
<evidence type="ECO:0000259" key="1">
    <source>
        <dbReference type="Pfam" id="PF18962"/>
    </source>
</evidence>
<dbReference type="Pfam" id="PF18962">
    <property type="entry name" value="Por_Secre_tail"/>
    <property type="match status" value="1"/>
</dbReference>
<dbReference type="AlphaFoldDB" id="A0A6S6SLE7"/>
<evidence type="ECO:0000313" key="2">
    <source>
        <dbReference type="EMBL" id="CAA6806036.1"/>
    </source>
</evidence>
<accession>A0A6S6SLE7</accession>
<dbReference type="Gene3D" id="2.130.10.10">
    <property type="entry name" value="YVTN repeat-like/Quinoprotein amine dehydrogenase"/>
    <property type="match status" value="2"/>
</dbReference>
<dbReference type="NCBIfam" id="TIGR04183">
    <property type="entry name" value="Por_Secre_tail"/>
    <property type="match status" value="1"/>
</dbReference>
<dbReference type="InterPro" id="IPR026444">
    <property type="entry name" value="Secre_tail"/>
</dbReference>
<proteinExistence type="predicted"/>
<reference evidence="2" key="1">
    <citation type="submission" date="2020-01" db="EMBL/GenBank/DDBJ databases">
        <authorList>
            <person name="Meier V. D."/>
            <person name="Meier V D."/>
        </authorList>
    </citation>
    <scope>NUCLEOTIDE SEQUENCE</scope>
    <source>
        <strain evidence="2">HLG_WM_MAG_10</strain>
    </source>
</reference>
<sequence>MLARISPIILSFLGLFLVCNTSLAQQIKRISNINQYAQTRQTTSQIWSTVELNNKSIQIQHSIHGNELWEYDGIHPPSLIMDLNPGTQDGVGSDLIVFDNKVFFAGNNGINGFELWAYDGLNAPYLIADLNSYGNGMPRKFTIFQNKLYFIANTSAQSNLVWVYDGSNPPSRPTYLNMPSNNAYNDEFIVFDNQLFCTRFNSNMGRELYRYNGTSAPVLVQDINPGPASASPHNLIVYDNKLFFTANNGVVGEELWVYDGTQANLVSDINAGNGSAFTSDGTFIVYNNLLTFSANDGINGQELWTYDGTQASLLNDLYQGSVGSEPKELTIVNNLLYFSCLAPGIRSLWVYDGSTMEVIAPEISNLSELSPFQDKLLFRGYYPYVVDGLSHWDFGSFIYDGTTEPQLIGKERSTTDASSEVKNLTVYKEMLYFSALDELNETKLWSFNGLSEAPNNVRPVQNSYISYPENLIVHKDKLYLSGQIDGQNDLIWQYDGINRPTACSDSFPLNTLKSFFEYQDQLLFASNNYTNYEYNLWALNETQLSSILEDSILYRRSAPRDLLVYKGDLYFVLDDYFNGEEIWKYNGESLTLITDLNPDFSISPNAPILDLSIFRDKLYFNAANTTGRHLWSYDGINPPSIEANASNVSGYKNECIVFQDKLYYIGYQNTTGYELWVYDGSSPSSLVADLTNAPYASAFPNNFVVLNDQLYFAAFSEHYGTELWAYDGINPPTVVGDIAESVLSSRPTDLTTLNGKLYFAADDGIHGIELWEYNPDTTQQLDIETRNDLQAILYPNPSNGAVNINFKYLCLNPTVLVVNSSGRLILEQNFSSTDHIELKLDRSNAVYFIRIESEDGQCLHRKVVMH</sequence>
<dbReference type="EMBL" id="CACVAQ010000115">
    <property type="protein sequence ID" value="CAA6806036.1"/>
    <property type="molecule type" value="Genomic_DNA"/>
</dbReference>
<dbReference type="InterPro" id="IPR011047">
    <property type="entry name" value="Quinoprotein_ADH-like_sf"/>
</dbReference>
<organism evidence="2">
    <name type="scientific">uncultured Aureispira sp</name>
    <dbReference type="NCBI Taxonomy" id="1331704"/>
    <lineage>
        <taxon>Bacteria</taxon>
        <taxon>Pseudomonadati</taxon>
        <taxon>Bacteroidota</taxon>
        <taxon>Saprospiria</taxon>
        <taxon>Saprospirales</taxon>
        <taxon>Saprospiraceae</taxon>
        <taxon>Aureispira</taxon>
        <taxon>environmental samples</taxon>
    </lineage>
</organism>
<dbReference type="InterPro" id="IPR015943">
    <property type="entry name" value="WD40/YVTN_repeat-like_dom_sf"/>
</dbReference>
<feature type="domain" description="Secretion system C-terminal sorting" evidence="1">
    <location>
        <begin position="793"/>
        <end position="864"/>
    </location>
</feature>